<dbReference type="AlphaFoldDB" id="A0A3S5B211"/>
<name>A0A3S5B211_9PLAT</name>
<gene>
    <name evidence="1" type="ORF">PXEA_LOCUS4426</name>
</gene>
<protein>
    <submittedName>
        <fullName evidence="1">Uncharacterized protein</fullName>
    </submittedName>
</protein>
<evidence type="ECO:0000313" key="1">
    <source>
        <dbReference type="EMBL" id="VEL10986.1"/>
    </source>
</evidence>
<accession>A0A3S5B211</accession>
<comment type="caution">
    <text evidence="1">The sequence shown here is derived from an EMBL/GenBank/DDBJ whole genome shotgun (WGS) entry which is preliminary data.</text>
</comment>
<keyword evidence="2" id="KW-1185">Reference proteome</keyword>
<dbReference type="Proteomes" id="UP000784294">
    <property type="component" value="Unassembled WGS sequence"/>
</dbReference>
<reference evidence="1" key="1">
    <citation type="submission" date="2018-11" db="EMBL/GenBank/DDBJ databases">
        <authorList>
            <consortium name="Pathogen Informatics"/>
        </authorList>
    </citation>
    <scope>NUCLEOTIDE SEQUENCE</scope>
</reference>
<dbReference type="EMBL" id="CAAALY010010519">
    <property type="protein sequence ID" value="VEL10986.1"/>
    <property type="molecule type" value="Genomic_DNA"/>
</dbReference>
<organism evidence="1 2">
    <name type="scientific">Protopolystoma xenopodis</name>
    <dbReference type="NCBI Taxonomy" id="117903"/>
    <lineage>
        <taxon>Eukaryota</taxon>
        <taxon>Metazoa</taxon>
        <taxon>Spiralia</taxon>
        <taxon>Lophotrochozoa</taxon>
        <taxon>Platyhelminthes</taxon>
        <taxon>Monogenea</taxon>
        <taxon>Polyopisthocotylea</taxon>
        <taxon>Polystomatidea</taxon>
        <taxon>Polystomatidae</taxon>
        <taxon>Protopolystoma</taxon>
    </lineage>
</organism>
<evidence type="ECO:0000313" key="2">
    <source>
        <dbReference type="Proteomes" id="UP000784294"/>
    </source>
</evidence>
<sequence>MASEWVPGLWNDPYLKVIMIPGKNLTCHINEAPKIPPLIIFNEYCLHSPPRSQRLPTTLDMSAAAPLIKAESLNSPLKLQPNCTSSEDLISGGRQNGESTFSGFVEALRVSLGLLMAGPHQSIPQRVWLYSNSPPACPWVHLVAVIGPPDRW</sequence>
<proteinExistence type="predicted"/>